<feature type="region of interest" description="Disordered" evidence="1">
    <location>
        <begin position="68"/>
        <end position="88"/>
    </location>
</feature>
<evidence type="ECO:0000313" key="2">
    <source>
        <dbReference type="EMBL" id="ELK36632.1"/>
    </source>
</evidence>
<sequence>MPPDRRKAPAEARATGPHARPRPLTDPARTFRGYPNPIIVFCTSPPLRFLFPSQSLSLDILAQRSRIASIPARSEPAAPTSRNSTQGR</sequence>
<organism evidence="2 3">
    <name type="scientific">Myotis davidii</name>
    <name type="common">David's myotis</name>
    <dbReference type="NCBI Taxonomy" id="225400"/>
    <lineage>
        <taxon>Eukaryota</taxon>
        <taxon>Metazoa</taxon>
        <taxon>Chordata</taxon>
        <taxon>Craniata</taxon>
        <taxon>Vertebrata</taxon>
        <taxon>Euteleostomi</taxon>
        <taxon>Mammalia</taxon>
        <taxon>Eutheria</taxon>
        <taxon>Laurasiatheria</taxon>
        <taxon>Chiroptera</taxon>
        <taxon>Yangochiroptera</taxon>
        <taxon>Vespertilionidae</taxon>
        <taxon>Myotis</taxon>
    </lineage>
</organism>
<dbReference type="Proteomes" id="UP000010556">
    <property type="component" value="Unassembled WGS sequence"/>
</dbReference>
<evidence type="ECO:0000256" key="1">
    <source>
        <dbReference type="SAM" id="MobiDB-lite"/>
    </source>
</evidence>
<proteinExistence type="predicted"/>
<keyword evidence="3" id="KW-1185">Reference proteome</keyword>
<feature type="region of interest" description="Disordered" evidence="1">
    <location>
        <begin position="1"/>
        <end position="30"/>
    </location>
</feature>
<feature type="compositionally biased region" description="Basic and acidic residues" evidence="1">
    <location>
        <begin position="1"/>
        <end position="10"/>
    </location>
</feature>
<dbReference type="AlphaFoldDB" id="L5ME71"/>
<dbReference type="EMBL" id="KB101394">
    <property type="protein sequence ID" value="ELK36632.1"/>
    <property type="molecule type" value="Genomic_DNA"/>
</dbReference>
<name>L5ME71_MYODS</name>
<gene>
    <name evidence="2" type="ORF">MDA_GLEAN10017522</name>
</gene>
<accession>L5ME71</accession>
<evidence type="ECO:0000313" key="3">
    <source>
        <dbReference type="Proteomes" id="UP000010556"/>
    </source>
</evidence>
<reference evidence="3" key="1">
    <citation type="journal article" date="2013" name="Science">
        <title>Comparative analysis of bat genomes provides insight into the evolution of flight and immunity.</title>
        <authorList>
            <person name="Zhang G."/>
            <person name="Cowled C."/>
            <person name="Shi Z."/>
            <person name="Huang Z."/>
            <person name="Bishop-Lilly K.A."/>
            <person name="Fang X."/>
            <person name="Wynne J.W."/>
            <person name="Xiong Z."/>
            <person name="Baker M.L."/>
            <person name="Zhao W."/>
            <person name="Tachedjian M."/>
            <person name="Zhu Y."/>
            <person name="Zhou P."/>
            <person name="Jiang X."/>
            <person name="Ng J."/>
            <person name="Yang L."/>
            <person name="Wu L."/>
            <person name="Xiao J."/>
            <person name="Feng Y."/>
            <person name="Chen Y."/>
            <person name="Sun X."/>
            <person name="Zhang Y."/>
            <person name="Marsh G.A."/>
            <person name="Crameri G."/>
            <person name="Broder C.C."/>
            <person name="Frey K.G."/>
            <person name="Wang L.F."/>
            <person name="Wang J."/>
        </authorList>
    </citation>
    <scope>NUCLEOTIDE SEQUENCE [LARGE SCALE GENOMIC DNA]</scope>
</reference>
<protein>
    <submittedName>
        <fullName evidence="2">Uncharacterized protein</fullName>
    </submittedName>
</protein>